<protein>
    <submittedName>
        <fullName evidence="4">Trimethylamine methyltransferase family protein</fullName>
    </submittedName>
</protein>
<keyword evidence="5" id="KW-1185">Reference proteome</keyword>
<keyword evidence="2 4" id="KW-0489">Methyltransferase</keyword>
<evidence type="ECO:0000256" key="3">
    <source>
        <dbReference type="ARBA" id="ARBA00022679"/>
    </source>
</evidence>
<dbReference type="GO" id="GO:0008168">
    <property type="term" value="F:methyltransferase activity"/>
    <property type="evidence" value="ECO:0007669"/>
    <property type="project" value="UniProtKB-KW"/>
</dbReference>
<name>A0A7G9GGI6_9FIRM</name>
<keyword evidence="3 4" id="KW-0808">Transferase</keyword>
<evidence type="ECO:0000256" key="2">
    <source>
        <dbReference type="ARBA" id="ARBA00022603"/>
    </source>
</evidence>
<dbReference type="Gene3D" id="3.20.20.480">
    <property type="entry name" value="Trimethylamine methyltransferase-like"/>
    <property type="match status" value="1"/>
</dbReference>
<dbReference type="InterPro" id="IPR010426">
    <property type="entry name" value="MTTB_MeTrfase"/>
</dbReference>
<organism evidence="4 5">
    <name type="scientific">Wansuia hejianensis</name>
    <dbReference type="NCBI Taxonomy" id="2763667"/>
    <lineage>
        <taxon>Bacteria</taxon>
        <taxon>Bacillati</taxon>
        <taxon>Bacillota</taxon>
        <taxon>Clostridia</taxon>
        <taxon>Lachnospirales</taxon>
        <taxon>Lachnospiraceae</taxon>
        <taxon>Wansuia</taxon>
    </lineage>
</organism>
<accession>A0A7G9GGI6</accession>
<proteinExistence type="inferred from homology"/>
<dbReference type="GO" id="GO:0015948">
    <property type="term" value="P:methanogenesis"/>
    <property type="evidence" value="ECO:0007669"/>
    <property type="project" value="InterPro"/>
</dbReference>
<gene>
    <name evidence="4" type="ORF">H9Q79_06455</name>
</gene>
<dbReference type="EMBL" id="CP060635">
    <property type="protein sequence ID" value="QNM09918.1"/>
    <property type="molecule type" value="Genomic_DNA"/>
</dbReference>
<reference evidence="4 5" key="1">
    <citation type="submission" date="2020-08" db="EMBL/GenBank/DDBJ databases">
        <authorList>
            <person name="Liu C."/>
            <person name="Sun Q."/>
        </authorList>
    </citation>
    <scope>NUCLEOTIDE SEQUENCE [LARGE SCALE GENOMIC DNA]</scope>
    <source>
        <strain evidence="4 5">NSJ-29</strain>
    </source>
</reference>
<evidence type="ECO:0000256" key="1">
    <source>
        <dbReference type="ARBA" id="ARBA00007137"/>
    </source>
</evidence>
<sequence length="466" mass="51707">MELEKFFFTEEDADFVHEQSLKVLAETGCVFDDDKAIEIFKKHGAKVDGVTVYFTKELIDKALSTVTDSFEIYRPDGTLYSMGKGSKSMCAAGSPPYILDNDQFRFAVMDDYVKICKLVQTSDCLDMTHLNLCDVYDIDRNERAYHMMAALLKYTTLPISITSLMTAKEDTGMIAGNLIDMVSRFIGVNDGHVLIGCVSPISPLAYIKEALDALYVYCERNQPIQLATCSLPVLTSQASLLGTVIQNNAELLAAITLIQLIKPGLPVFYGNTSTSTNLRKVSMSLGSSETALISLATAKMAKYYHMPFRTSGALNDAVDIDYQAGVESTLNLMCGALSDVDLVYFAAGMLSGFNVTSLEKYVVDEQLIKMVKRLYKGMAIDKTKDYTAEINKVGPRGSFLRGRTPKEYRAEHFVPDIFVKQDYKSWESEGSVSIKEKASQVVKQRLEGYQAPDISAEQLAIIEKYL</sequence>
<dbReference type="RefSeq" id="WP_249329462.1">
    <property type="nucleotide sequence ID" value="NZ_CP060635.1"/>
</dbReference>
<evidence type="ECO:0000313" key="4">
    <source>
        <dbReference type="EMBL" id="QNM09918.1"/>
    </source>
</evidence>
<dbReference type="AlphaFoldDB" id="A0A7G9GGI6"/>
<dbReference type="GO" id="GO:0032259">
    <property type="term" value="P:methylation"/>
    <property type="evidence" value="ECO:0007669"/>
    <property type="project" value="UniProtKB-KW"/>
</dbReference>
<dbReference type="Pfam" id="PF06253">
    <property type="entry name" value="MTTB"/>
    <property type="match status" value="1"/>
</dbReference>
<dbReference type="InterPro" id="IPR038601">
    <property type="entry name" value="MttB-like_sf"/>
</dbReference>
<dbReference type="KEGG" id="whj:H9Q79_06455"/>
<evidence type="ECO:0000313" key="5">
    <source>
        <dbReference type="Proteomes" id="UP000515860"/>
    </source>
</evidence>
<comment type="similarity">
    <text evidence="1">Belongs to the trimethylamine methyltransferase family.</text>
</comment>
<dbReference type="Proteomes" id="UP000515860">
    <property type="component" value="Chromosome"/>
</dbReference>